<dbReference type="PATRIC" id="fig|1359161.3.peg.1404"/>
<dbReference type="RefSeq" id="WP_020848998.1">
    <property type="nucleotide sequence ID" value="NZ_LANT01000008.1"/>
</dbReference>
<evidence type="ECO:0000313" key="2">
    <source>
        <dbReference type="EMBL" id="KJV63124.1"/>
    </source>
</evidence>
<dbReference type="Proteomes" id="UP000033754">
    <property type="component" value="Unassembled WGS sequence"/>
</dbReference>
<evidence type="ECO:0000313" key="3">
    <source>
        <dbReference type="Proteomes" id="UP000033754"/>
    </source>
</evidence>
<protein>
    <submittedName>
        <fullName evidence="2">Uncharacterized protein</fullName>
    </submittedName>
</protein>
<dbReference type="AlphaFoldDB" id="A0A0F3N888"/>
<evidence type="ECO:0000256" key="1">
    <source>
        <dbReference type="SAM" id="MobiDB-lite"/>
    </source>
</evidence>
<reference evidence="2 3" key="1">
    <citation type="submission" date="2015-01" db="EMBL/GenBank/DDBJ databases">
        <title>Genome Sequencing of Rickettsiales.</title>
        <authorList>
            <person name="Daugherty S.C."/>
            <person name="Su Q."/>
            <person name="Abolude K."/>
            <person name="Beier-Sexton M."/>
            <person name="Carlyon J.A."/>
            <person name="Carter R."/>
            <person name="Day N.P."/>
            <person name="Dumler S.J."/>
            <person name="Dyachenko V."/>
            <person name="Godinez A."/>
            <person name="Kurtti T.J."/>
            <person name="Lichay M."/>
            <person name="Mullins K.E."/>
            <person name="Ott S."/>
            <person name="Pappas-Brown V."/>
            <person name="Paris D.H."/>
            <person name="Patel P."/>
            <person name="Richards A.L."/>
            <person name="Sadzewicz L."/>
            <person name="Sears K."/>
            <person name="Seidman D."/>
            <person name="Sengamalay N."/>
            <person name="Stenos J."/>
            <person name="Tallon L.J."/>
            <person name="Vincent G."/>
            <person name="Fraser C.M."/>
            <person name="Munderloh U."/>
            <person name="Dunning-Hotopp J.C."/>
        </authorList>
    </citation>
    <scope>NUCLEOTIDE SEQUENCE [LARGE SCALE GENOMIC DNA]</scope>
    <source>
        <strain evidence="2 3">NCH-1</strain>
    </source>
</reference>
<comment type="caution">
    <text evidence="2">The sequence shown here is derived from an EMBL/GenBank/DDBJ whole genome shotgun (WGS) entry which is preliminary data.</text>
</comment>
<name>A0A0F3N888_ANAPH</name>
<feature type="compositionally biased region" description="Polar residues" evidence="1">
    <location>
        <begin position="483"/>
        <end position="510"/>
    </location>
</feature>
<gene>
    <name evidence="2" type="ORF">EPHNCH_1232</name>
</gene>
<feature type="compositionally biased region" description="Low complexity" evidence="1">
    <location>
        <begin position="454"/>
        <end position="467"/>
    </location>
</feature>
<sequence length="510" mass="57730">MRKENSKAAYCVTWRFKLRKKNTHNGSRRTVSGILNYLRALFFRIISIFSTSSSAVSKAEDEANSVHICTHNSSDASKDSKAKHKDHRPSIDVSLKYSQKKKWLEGASGFSFHSALCDSYKNKSNLYGHQFLIDMHRCDWCINKTFYPRQNVSAHIARLERSIKSSSITNLNLVCQRTYGVSRGVFLRRYRERSLAIAMLQKMFRDDRHGVVPDIRLLDEIASHCHQGGLSAWVCFDVIWPIKHALDKEYFFSDAGATLNLLNRIYVSACSNIKQVDAITPERIAVCENLDFLLKVPQSTEGEKTPAFKVNTALKYEISIQGEGRVLYDNCSLNLTIITPPDCNIKTSPPLLFRVCPPLGRLLLRLKHWFYKRKVFTPQDTRVPDPTLVRVQRIPCIGMNITKLQYAMAPLQVSPEAFFRDLVKNSTICRDLYHDLLSQEVHLAEPQPEHATIDVSSSYDDVSTSDDLNSESTTTKYCPDDAPSTTLDEGSISSLQDVLSVESETGGRSA</sequence>
<organism evidence="2 3">
    <name type="scientific">Anaplasma phagocytophilum str. NCH-1</name>
    <dbReference type="NCBI Taxonomy" id="1359161"/>
    <lineage>
        <taxon>Bacteria</taxon>
        <taxon>Pseudomonadati</taxon>
        <taxon>Pseudomonadota</taxon>
        <taxon>Alphaproteobacteria</taxon>
        <taxon>Rickettsiales</taxon>
        <taxon>Anaplasmataceae</taxon>
        <taxon>Anaplasma</taxon>
        <taxon>phagocytophilum group</taxon>
    </lineage>
</organism>
<proteinExistence type="predicted"/>
<feature type="region of interest" description="Disordered" evidence="1">
    <location>
        <begin position="448"/>
        <end position="510"/>
    </location>
</feature>
<dbReference type="EMBL" id="LANT01000008">
    <property type="protein sequence ID" value="KJV63124.1"/>
    <property type="molecule type" value="Genomic_DNA"/>
</dbReference>
<accession>A0A0F3N888</accession>